<protein>
    <submittedName>
        <fullName evidence="5">Helix-turn-helix transcriptional regulator</fullName>
    </submittedName>
</protein>
<keyword evidence="6" id="KW-1185">Reference proteome</keyword>
<dbReference type="CDD" id="cd06170">
    <property type="entry name" value="LuxR_C_like"/>
    <property type="match status" value="1"/>
</dbReference>
<dbReference type="EMBL" id="MDKE01000011">
    <property type="protein sequence ID" value="OIN12259.1"/>
    <property type="molecule type" value="Genomic_DNA"/>
</dbReference>
<dbReference type="PROSITE" id="PS00622">
    <property type="entry name" value="HTH_LUXR_1"/>
    <property type="match status" value="1"/>
</dbReference>
<dbReference type="AlphaFoldDB" id="A0A1J4QEQ4"/>
<evidence type="ECO:0000256" key="2">
    <source>
        <dbReference type="ARBA" id="ARBA00023125"/>
    </source>
</evidence>
<dbReference type="Pfam" id="PF00196">
    <property type="entry name" value="GerE"/>
    <property type="match status" value="1"/>
</dbReference>
<dbReference type="InterPro" id="IPR000792">
    <property type="entry name" value="Tscrpt_reg_LuxR_C"/>
</dbReference>
<accession>A0A1J4QEQ4</accession>
<dbReference type="Proteomes" id="UP000243073">
    <property type="component" value="Unassembled WGS sequence"/>
</dbReference>
<reference evidence="5 6" key="1">
    <citation type="submission" date="2016-07" db="EMBL/GenBank/DDBJ databases">
        <title>Draft Genome Sequence of Oceanisphaera psychrotolerans, isolated from coastal sediment samples.</title>
        <authorList>
            <person name="Zhuo S."/>
            <person name="Ruan Z."/>
        </authorList>
    </citation>
    <scope>NUCLEOTIDE SEQUENCE [LARGE SCALE GENOMIC DNA]</scope>
    <source>
        <strain evidence="5 6">LAM-WHM-ZC</strain>
    </source>
</reference>
<sequence length="260" mass="30308">MHFMQTDIAPPSLAPLARLLPTLDGSDFLPELRKCLEHYFPDIDLVLCRLHRQGRPEILLHNLSPEQYAATLVPYCTGMYLLDPFYQYWLNHPAPSLVSLDQIAPEGFRRSEYFLTYYTGLGLHDELMCFFCGDSEWVLAFSFGFYRRPPYLDSRLLAAQMHYLFPLLQALLEKHRWQWQQQQQDERRQGLATFETGRLSEREQEVAQLFLQGYSAKAIADHLCISPGTVKNHRKHIYGKLGINSQADLFQLFLRHQGLD</sequence>
<feature type="domain" description="HTH luxR-type" evidence="4">
    <location>
        <begin position="192"/>
        <end position="257"/>
    </location>
</feature>
<dbReference type="Gene3D" id="1.10.10.10">
    <property type="entry name" value="Winged helix-like DNA-binding domain superfamily/Winged helix DNA-binding domain"/>
    <property type="match status" value="1"/>
</dbReference>
<name>A0A1J4QEQ4_9GAMM</name>
<evidence type="ECO:0000256" key="3">
    <source>
        <dbReference type="ARBA" id="ARBA00023163"/>
    </source>
</evidence>
<dbReference type="GO" id="GO:0003677">
    <property type="term" value="F:DNA binding"/>
    <property type="evidence" value="ECO:0007669"/>
    <property type="project" value="UniProtKB-KW"/>
</dbReference>
<comment type="caution">
    <text evidence="5">The sequence shown here is derived from an EMBL/GenBank/DDBJ whole genome shotgun (WGS) entry which is preliminary data.</text>
</comment>
<evidence type="ECO:0000313" key="5">
    <source>
        <dbReference type="EMBL" id="OIN12259.1"/>
    </source>
</evidence>
<keyword evidence="3" id="KW-0804">Transcription</keyword>
<dbReference type="PANTHER" id="PTHR44688">
    <property type="entry name" value="DNA-BINDING TRANSCRIPTIONAL ACTIVATOR DEVR_DOSR"/>
    <property type="match status" value="1"/>
</dbReference>
<evidence type="ECO:0000256" key="1">
    <source>
        <dbReference type="ARBA" id="ARBA00023015"/>
    </source>
</evidence>
<keyword evidence="1" id="KW-0805">Transcription regulation</keyword>
<dbReference type="InterPro" id="IPR016032">
    <property type="entry name" value="Sig_transdc_resp-reg_C-effctor"/>
</dbReference>
<dbReference type="PROSITE" id="PS50043">
    <property type="entry name" value="HTH_LUXR_2"/>
    <property type="match status" value="1"/>
</dbReference>
<dbReference type="SUPFAM" id="SSF46894">
    <property type="entry name" value="C-terminal effector domain of the bipartite response regulators"/>
    <property type="match status" value="1"/>
</dbReference>
<dbReference type="OrthoDB" id="343383at2"/>
<dbReference type="STRING" id="1414654.BFR47_00770"/>
<keyword evidence="2" id="KW-0238">DNA-binding</keyword>
<proteinExistence type="predicted"/>
<evidence type="ECO:0000313" key="6">
    <source>
        <dbReference type="Proteomes" id="UP000243073"/>
    </source>
</evidence>
<dbReference type="SMART" id="SM00421">
    <property type="entry name" value="HTH_LUXR"/>
    <property type="match status" value="1"/>
</dbReference>
<dbReference type="PANTHER" id="PTHR44688:SF16">
    <property type="entry name" value="DNA-BINDING TRANSCRIPTIONAL ACTIVATOR DEVR_DOSR"/>
    <property type="match status" value="1"/>
</dbReference>
<dbReference type="PRINTS" id="PR00038">
    <property type="entry name" value="HTHLUXR"/>
</dbReference>
<dbReference type="GO" id="GO:0006355">
    <property type="term" value="P:regulation of DNA-templated transcription"/>
    <property type="evidence" value="ECO:0007669"/>
    <property type="project" value="InterPro"/>
</dbReference>
<dbReference type="InterPro" id="IPR036388">
    <property type="entry name" value="WH-like_DNA-bd_sf"/>
</dbReference>
<organism evidence="5 6">
    <name type="scientific">Oceanisphaera psychrotolerans</name>
    <dbReference type="NCBI Taxonomy" id="1414654"/>
    <lineage>
        <taxon>Bacteria</taxon>
        <taxon>Pseudomonadati</taxon>
        <taxon>Pseudomonadota</taxon>
        <taxon>Gammaproteobacteria</taxon>
        <taxon>Aeromonadales</taxon>
        <taxon>Aeromonadaceae</taxon>
        <taxon>Oceanisphaera</taxon>
    </lineage>
</organism>
<gene>
    <name evidence="5" type="ORF">BFR47_00770</name>
</gene>
<evidence type="ECO:0000259" key="4">
    <source>
        <dbReference type="PROSITE" id="PS50043"/>
    </source>
</evidence>